<keyword evidence="4 7" id="KW-0238">DNA-binding</keyword>
<evidence type="ECO:0000256" key="6">
    <source>
        <dbReference type="PROSITE-ProRule" id="PRU00169"/>
    </source>
</evidence>
<dbReference type="GO" id="GO:0005829">
    <property type="term" value="C:cytosol"/>
    <property type="evidence" value="ECO:0007669"/>
    <property type="project" value="TreeGrafter"/>
</dbReference>
<dbReference type="Gene3D" id="3.40.50.2300">
    <property type="match status" value="1"/>
</dbReference>
<dbReference type="GO" id="GO:0000976">
    <property type="term" value="F:transcription cis-regulatory region binding"/>
    <property type="evidence" value="ECO:0007669"/>
    <property type="project" value="TreeGrafter"/>
</dbReference>
<evidence type="ECO:0000256" key="7">
    <source>
        <dbReference type="PROSITE-ProRule" id="PRU01091"/>
    </source>
</evidence>
<proteinExistence type="predicted"/>
<dbReference type="EMBL" id="CP002869">
    <property type="protein sequence ID" value="AEI41581.1"/>
    <property type="molecule type" value="Genomic_DNA"/>
</dbReference>
<protein>
    <submittedName>
        <fullName evidence="10">Two-component response regulator</fullName>
    </submittedName>
</protein>
<evidence type="ECO:0000313" key="11">
    <source>
        <dbReference type="Proteomes" id="UP000006620"/>
    </source>
</evidence>
<sequence length="225" mass="26264">MYNVLIIEDDKDMAEAMRKLLVNWGYQASVICEGFEQIWKPFEAAEPHIVLLDINIPAFDGFYWCRKIREVSSVPIVFVSSRDSAMDIVMAMNSGGDDYIQKPFDAHVLVAKLQAIIRRTYEYRTAETQLIECSQVILNLNDTKLYYGEECLELTKNEFRMLRTLMENRGRVVTRESLMKQLWNDDLYVNENTLTVNMNRLRKRLEEIGVGDWIQTKKGMGYLIP</sequence>
<dbReference type="InterPro" id="IPR039420">
    <property type="entry name" value="WalR-like"/>
</dbReference>
<dbReference type="InterPro" id="IPR001867">
    <property type="entry name" value="OmpR/PhoB-type_DNA-bd"/>
</dbReference>
<dbReference type="PANTHER" id="PTHR48111">
    <property type="entry name" value="REGULATOR OF RPOS"/>
    <property type="match status" value="1"/>
</dbReference>
<dbReference type="HOGENOM" id="CLU_000445_30_3_9"/>
<evidence type="ECO:0000256" key="1">
    <source>
        <dbReference type="ARBA" id="ARBA00022553"/>
    </source>
</evidence>
<feature type="domain" description="Response regulatory" evidence="8">
    <location>
        <begin position="3"/>
        <end position="117"/>
    </location>
</feature>
<evidence type="ECO:0000256" key="2">
    <source>
        <dbReference type="ARBA" id="ARBA00023012"/>
    </source>
</evidence>
<keyword evidence="1 6" id="KW-0597">Phosphoprotein</keyword>
<dbReference type="SMART" id="SM00448">
    <property type="entry name" value="REC"/>
    <property type="match status" value="1"/>
</dbReference>
<reference evidence="10 11" key="2">
    <citation type="journal article" date="2013" name="Genome Announc.">
        <title>Genome Sequence of Growth-Improving Paenibacillus mucilaginosus Strain KNP414.</title>
        <authorList>
            <person name="Lu J.J."/>
            <person name="Wang J.F."/>
            <person name="Hu X.F."/>
        </authorList>
    </citation>
    <scope>NUCLEOTIDE SEQUENCE [LARGE SCALE GENOMIC DNA]</scope>
    <source>
        <strain evidence="10 11">KNP414</strain>
    </source>
</reference>
<dbReference type="CDD" id="cd00383">
    <property type="entry name" value="trans_reg_C"/>
    <property type="match status" value="1"/>
</dbReference>
<dbReference type="InterPro" id="IPR036388">
    <property type="entry name" value="WH-like_DNA-bd_sf"/>
</dbReference>
<dbReference type="Pfam" id="PF00072">
    <property type="entry name" value="Response_reg"/>
    <property type="match status" value="1"/>
</dbReference>
<dbReference type="GO" id="GO:0032993">
    <property type="term" value="C:protein-DNA complex"/>
    <property type="evidence" value="ECO:0007669"/>
    <property type="project" value="TreeGrafter"/>
</dbReference>
<dbReference type="InterPro" id="IPR001789">
    <property type="entry name" value="Sig_transdc_resp-reg_receiver"/>
</dbReference>
<dbReference type="RefSeq" id="WP_013916742.1">
    <property type="nucleotide sequence ID" value="NC_015690.1"/>
</dbReference>
<evidence type="ECO:0000313" key="10">
    <source>
        <dbReference type="EMBL" id="AEI41581.1"/>
    </source>
</evidence>
<evidence type="ECO:0000259" key="9">
    <source>
        <dbReference type="PROSITE" id="PS51755"/>
    </source>
</evidence>
<dbReference type="KEGG" id="pms:KNP414_03023"/>
<dbReference type="GO" id="GO:0000156">
    <property type="term" value="F:phosphorelay response regulator activity"/>
    <property type="evidence" value="ECO:0007669"/>
    <property type="project" value="TreeGrafter"/>
</dbReference>
<dbReference type="Proteomes" id="UP000006620">
    <property type="component" value="Chromosome"/>
</dbReference>
<dbReference type="InterPro" id="IPR011006">
    <property type="entry name" value="CheY-like_superfamily"/>
</dbReference>
<dbReference type="Gene3D" id="1.10.10.10">
    <property type="entry name" value="Winged helix-like DNA-binding domain superfamily/Winged helix DNA-binding domain"/>
    <property type="match status" value="1"/>
</dbReference>
<dbReference type="PANTHER" id="PTHR48111:SF43">
    <property type="entry name" value="STAGE 0 SPORULATION PROTEIN A HOMOLOG"/>
    <property type="match status" value="1"/>
</dbReference>
<dbReference type="PROSITE" id="PS50110">
    <property type="entry name" value="RESPONSE_REGULATORY"/>
    <property type="match status" value="1"/>
</dbReference>
<dbReference type="Pfam" id="PF00486">
    <property type="entry name" value="Trans_reg_C"/>
    <property type="match status" value="1"/>
</dbReference>
<dbReference type="PROSITE" id="PS51755">
    <property type="entry name" value="OMPR_PHOB"/>
    <property type="match status" value="1"/>
</dbReference>
<dbReference type="SMART" id="SM00862">
    <property type="entry name" value="Trans_reg_C"/>
    <property type="match status" value="1"/>
</dbReference>
<evidence type="ECO:0000259" key="8">
    <source>
        <dbReference type="PROSITE" id="PS50110"/>
    </source>
</evidence>
<reference evidence="11" key="1">
    <citation type="submission" date="2011-06" db="EMBL/GenBank/DDBJ databases">
        <title>Complete genome sequence of Paenibacillus mucilaginosus KNP414.</title>
        <authorList>
            <person name="Wang J."/>
            <person name="Hu S."/>
            <person name="Hu X."/>
            <person name="Zhang B."/>
            <person name="Dong D."/>
            <person name="Zhang S."/>
            <person name="Zhao K."/>
            <person name="Wu D."/>
        </authorList>
    </citation>
    <scope>NUCLEOTIDE SEQUENCE [LARGE SCALE GENOMIC DNA]</scope>
    <source>
        <strain evidence="11">KNP414</strain>
    </source>
</reference>
<name>F8F8J3_PAEMK</name>
<keyword evidence="2" id="KW-0902">Two-component regulatory system</keyword>
<evidence type="ECO:0000256" key="4">
    <source>
        <dbReference type="ARBA" id="ARBA00023125"/>
    </source>
</evidence>
<keyword evidence="5" id="KW-0804">Transcription</keyword>
<accession>F8F8J3</accession>
<keyword evidence="3" id="KW-0805">Transcription regulation</keyword>
<dbReference type="AlphaFoldDB" id="F8F8J3"/>
<evidence type="ECO:0000256" key="3">
    <source>
        <dbReference type="ARBA" id="ARBA00023015"/>
    </source>
</evidence>
<organism evidence="10 11">
    <name type="scientific">Paenibacillus mucilaginosus (strain KNP414)</name>
    <dbReference type="NCBI Taxonomy" id="1036673"/>
    <lineage>
        <taxon>Bacteria</taxon>
        <taxon>Bacillati</taxon>
        <taxon>Bacillota</taxon>
        <taxon>Bacilli</taxon>
        <taxon>Bacillales</taxon>
        <taxon>Paenibacillaceae</taxon>
        <taxon>Paenibacillus</taxon>
    </lineage>
</organism>
<gene>
    <name evidence="10" type="ordered locus">KNP414_03023</name>
</gene>
<evidence type="ECO:0000256" key="5">
    <source>
        <dbReference type="ARBA" id="ARBA00023163"/>
    </source>
</evidence>
<feature type="modified residue" description="4-aspartylphosphate" evidence="6">
    <location>
        <position position="53"/>
    </location>
</feature>
<dbReference type="PATRIC" id="fig|1036673.3.peg.2773"/>
<feature type="DNA-binding region" description="OmpR/PhoB-type" evidence="7">
    <location>
        <begin position="128"/>
        <end position="225"/>
    </location>
</feature>
<feature type="domain" description="OmpR/PhoB-type" evidence="9">
    <location>
        <begin position="128"/>
        <end position="225"/>
    </location>
</feature>
<dbReference type="SUPFAM" id="SSF52172">
    <property type="entry name" value="CheY-like"/>
    <property type="match status" value="1"/>
</dbReference>
<dbReference type="GO" id="GO:0006355">
    <property type="term" value="P:regulation of DNA-templated transcription"/>
    <property type="evidence" value="ECO:0007669"/>
    <property type="project" value="InterPro"/>
</dbReference>